<evidence type="ECO:0000256" key="1">
    <source>
        <dbReference type="SAM" id="MobiDB-lite"/>
    </source>
</evidence>
<evidence type="ECO:0000313" key="3">
    <source>
        <dbReference type="Proteomes" id="UP000001054"/>
    </source>
</evidence>
<protein>
    <submittedName>
        <fullName evidence="2">Uncharacterized protein</fullName>
    </submittedName>
</protein>
<dbReference type="EMBL" id="CP000874">
    <property type="protein sequence ID" value="ACP22504.1"/>
    <property type="molecule type" value="Genomic_DNA"/>
</dbReference>
<dbReference type="Proteomes" id="UP000001054">
    <property type="component" value="Plasmid pNGR234b"/>
</dbReference>
<sequence>MRLEVSGKKLPHGSPSVRRSASSACAASSSASICRRSSALPAFFSSARSSSICCSIVICVSLTFVKDDAGGHGGSVRVKTRVSRDRQSRRAEEPILSERKLEGPRGFEAWRSAMANCGILSRQVLGLVWHQKKIEPRPAGCGPMLCVNSGGDASGVHRGPGDAGIGQLRLRATFGLRT</sequence>
<dbReference type="AlphaFoldDB" id="C3KQZ6"/>
<keyword evidence="2" id="KW-0614">Plasmid</keyword>
<gene>
    <name evidence="2" type="ordered locus">NGR_b10510</name>
</gene>
<proteinExistence type="predicted"/>
<organism evidence="2 3">
    <name type="scientific">Sinorhizobium fredii (strain NBRC 101917 / NGR234)</name>
    <dbReference type="NCBI Taxonomy" id="394"/>
    <lineage>
        <taxon>Bacteria</taxon>
        <taxon>Pseudomonadati</taxon>
        <taxon>Pseudomonadota</taxon>
        <taxon>Alphaproteobacteria</taxon>
        <taxon>Hyphomicrobiales</taxon>
        <taxon>Rhizobiaceae</taxon>
        <taxon>Sinorhizobium/Ensifer group</taxon>
        <taxon>Sinorhizobium</taxon>
    </lineage>
</organism>
<dbReference type="KEGG" id="rhi:NGR_b10510"/>
<geneLocation type="plasmid" evidence="3">
    <name>sym pNGR234b</name>
</geneLocation>
<reference evidence="3" key="1">
    <citation type="journal article" date="2004" name="J. Bacteriol.">
        <title>An evolutionary hot spot: the pNGR234b replicon of Rhizobium sp. strain NGR234.</title>
        <authorList>
            <person name="Streit W.R."/>
            <person name="Schmitz R.A."/>
            <person name="Perret X."/>
            <person name="Staehelin C."/>
            <person name="Deakin W.J."/>
            <person name="Raasch C."/>
            <person name="Liesegang H."/>
            <person name="Broughton W.J."/>
        </authorList>
    </citation>
    <scope>NUCLEOTIDE SEQUENCE [LARGE SCALE GENOMIC DNA]</scope>
    <source>
        <strain evidence="3">NBRC 101917 / NGR234</strain>
    </source>
</reference>
<feature type="region of interest" description="Disordered" evidence="1">
    <location>
        <begin position="70"/>
        <end position="92"/>
    </location>
</feature>
<name>C3KQZ6_SINFN</name>
<evidence type="ECO:0000313" key="2">
    <source>
        <dbReference type="EMBL" id="ACP22504.1"/>
    </source>
</evidence>
<reference evidence="2 3" key="2">
    <citation type="journal article" date="2009" name="Appl. Environ. Microbiol.">
        <title>Rhizobium sp. strain NGR234 possesses a remarkable number of secretion systems.</title>
        <authorList>
            <person name="Schmeisser C."/>
            <person name="Liesegang H."/>
            <person name="Krysciak D."/>
            <person name="Bakkou N."/>
            <person name="Le Quere A."/>
            <person name="Wollherr A."/>
            <person name="Heinemeyer I."/>
            <person name="Morgenstern B."/>
            <person name="Pommerening-Roeser A."/>
            <person name="Flores M."/>
            <person name="Palacios R."/>
            <person name="Brenner S."/>
            <person name="Gottschalk G."/>
            <person name="Schmitz R.A."/>
            <person name="Broughton W.J."/>
            <person name="Perret X."/>
            <person name="Strittmatter A.W."/>
            <person name="Streit W.R."/>
        </authorList>
    </citation>
    <scope>NUCLEOTIDE SEQUENCE [LARGE SCALE GENOMIC DNA]</scope>
    <source>
        <strain evidence="3">NBRC 101917 / NGR234</strain>
    </source>
</reference>
<accession>C3KQZ6</accession>
<feature type="compositionally biased region" description="Basic and acidic residues" evidence="1">
    <location>
        <begin position="82"/>
        <end position="92"/>
    </location>
</feature>
<dbReference type="HOGENOM" id="CLU_1509438_0_0_5"/>
<keyword evidence="3" id="KW-1185">Reference proteome</keyword>